<dbReference type="AlphaFoldDB" id="A0A9P4N6Y9"/>
<evidence type="ECO:0000313" key="4">
    <source>
        <dbReference type="Proteomes" id="UP000800093"/>
    </source>
</evidence>
<comment type="caution">
    <text evidence="3">The sequence shown here is derived from an EMBL/GenBank/DDBJ whole genome shotgun (WGS) entry which is preliminary data.</text>
</comment>
<sequence>MLKKRHGRISEAVTAAIFSLLLARVRNIPVLGVERDGDIEGVHAPRELTDTRQPQRNPLWTAVQGKSLAAKSLLHAQKNFFLPPRDGLPNTSMPPSRSSHPIHPPSNIAQRRRTSTERIMYVSSVC</sequence>
<reference evidence="4" key="1">
    <citation type="journal article" date="2020" name="Stud. Mycol.">
        <title>101 Dothideomycetes genomes: A test case for predicting lifestyles and emergence of pathogens.</title>
        <authorList>
            <person name="Haridas S."/>
            <person name="Albert R."/>
            <person name="Binder M."/>
            <person name="Bloem J."/>
            <person name="LaButti K."/>
            <person name="Salamov A."/>
            <person name="Andreopoulos B."/>
            <person name="Baker S."/>
            <person name="Barry K."/>
            <person name="Bills G."/>
            <person name="Bluhm B."/>
            <person name="Cannon C."/>
            <person name="Castanera R."/>
            <person name="Culley D."/>
            <person name="Daum C."/>
            <person name="Ezra D."/>
            <person name="Gonzalez J."/>
            <person name="Henrissat B."/>
            <person name="Kuo A."/>
            <person name="Liang C."/>
            <person name="Lipzen A."/>
            <person name="Lutzoni F."/>
            <person name="Magnuson J."/>
            <person name="Mondo S."/>
            <person name="Nolan M."/>
            <person name="Ohm R."/>
            <person name="Pangilinan J."/>
            <person name="Park H.-J."/>
            <person name="Ramirez L."/>
            <person name="Alfaro M."/>
            <person name="Sun H."/>
            <person name="Tritt A."/>
            <person name="Yoshinaga Y."/>
            <person name="Zwiers L.-H."/>
            <person name="Turgeon B."/>
            <person name="Goodwin S."/>
            <person name="Spatafora J."/>
            <person name="Crous P."/>
            <person name="Grigoriev I."/>
        </authorList>
    </citation>
    <scope>NUCLEOTIDE SEQUENCE [LARGE SCALE GENOMIC DNA]</scope>
    <source>
        <strain evidence="4">CBS 304.66</strain>
    </source>
</reference>
<feature type="chain" id="PRO_5040459639" evidence="2">
    <location>
        <begin position="28"/>
        <end position="126"/>
    </location>
</feature>
<gene>
    <name evidence="3" type="ORF">CC78DRAFT_584040</name>
</gene>
<feature type="signal peptide" evidence="2">
    <location>
        <begin position="1"/>
        <end position="27"/>
    </location>
</feature>
<keyword evidence="4" id="KW-1185">Reference proteome</keyword>
<keyword evidence="2" id="KW-0732">Signal</keyword>
<proteinExistence type="predicted"/>
<evidence type="ECO:0000256" key="2">
    <source>
        <dbReference type="SAM" id="SignalP"/>
    </source>
</evidence>
<dbReference type="Proteomes" id="UP000800093">
    <property type="component" value="Unassembled WGS sequence"/>
</dbReference>
<dbReference type="EMBL" id="ML986663">
    <property type="protein sequence ID" value="KAF2261191.1"/>
    <property type="molecule type" value="Genomic_DNA"/>
</dbReference>
<evidence type="ECO:0000256" key="1">
    <source>
        <dbReference type="SAM" id="MobiDB-lite"/>
    </source>
</evidence>
<evidence type="ECO:0000313" key="3">
    <source>
        <dbReference type="EMBL" id="KAF2261191.1"/>
    </source>
</evidence>
<name>A0A9P4N6Y9_9PLEO</name>
<protein>
    <submittedName>
        <fullName evidence="3">Uncharacterized protein</fullName>
    </submittedName>
</protein>
<feature type="region of interest" description="Disordered" evidence="1">
    <location>
        <begin position="81"/>
        <end position="114"/>
    </location>
</feature>
<organism evidence="3 4">
    <name type="scientific">Lojkania enalia</name>
    <dbReference type="NCBI Taxonomy" id="147567"/>
    <lineage>
        <taxon>Eukaryota</taxon>
        <taxon>Fungi</taxon>
        <taxon>Dikarya</taxon>
        <taxon>Ascomycota</taxon>
        <taxon>Pezizomycotina</taxon>
        <taxon>Dothideomycetes</taxon>
        <taxon>Pleosporomycetidae</taxon>
        <taxon>Pleosporales</taxon>
        <taxon>Pleosporales incertae sedis</taxon>
        <taxon>Lojkania</taxon>
    </lineage>
</organism>
<accession>A0A9P4N6Y9</accession>